<dbReference type="EMBL" id="WTFF01000073">
    <property type="protein sequence ID" value="MBW5482786.1"/>
    <property type="molecule type" value="Genomic_DNA"/>
</dbReference>
<evidence type="ECO:0000313" key="3">
    <source>
        <dbReference type="EMBL" id="MBW5482786.1"/>
    </source>
</evidence>
<organism evidence="3 4">
    <name type="scientific">Streptomyces bambusae</name>
    <dbReference type="NCBI Taxonomy" id="1550616"/>
    <lineage>
        <taxon>Bacteria</taxon>
        <taxon>Bacillati</taxon>
        <taxon>Actinomycetota</taxon>
        <taxon>Actinomycetes</taxon>
        <taxon>Kitasatosporales</taxon>
        <taxon>Streptomycetaceae</taxon>
        <taxon>Streptomyces</taxon>
    </lineage>
</organism>
<gene>
    <name evidence="3" type="ORF">GPJ59_13050</name>
</gene>
<evidence type="ECO:0000313" key="4">
    <source>
        <dbReference type="Proteomes" id="UP000812013"/>
    </source>
</evidence>
<feature type="region of interest" description="Disordered" evidence="1">
    <location>
        <begin position="80"/>
        <end position="125"/>
    </location>
</feature>
<proteinExistence type="predicted"/>
<dbReference type="Proteomes" id="UP000812013">
    <property type="component" value="Unassembled WGS sequence"/>
</dbReference>
<evidence type="ECO:0000256" key="1">
    <source>
        <dbReference type="SAM" id="MobiDB-lite"/>
    </source>
</evidence>
<dbReference type="RefSeq" id="WP_219667255.1">
    <property type="nucleotide sequence ID" value="NZ_WTFF01000073.1"/>
</dbReference>
<evidence type="ECO:0000256" key="2">
    <source>
        <dbReference type="SAM" id="Phobius"/>
    </source>
</evidence>
<feature type="transmembrane region" description="Helical" evidence="2">
    <location>
        <begin position="55"/>
        <end position="75"/>
    </location>
</feature>
<feature type="region of interest" description="Disordered" evidence="1">
    <location>
        <begin position="15"/>
        <end position="42"/>
    </location>
</feature>
<accession>A0ABS6Z4T8</accession>
<protein>
    <submittedName>
        <fullName evidence="3">Uncharacterized protein</fullName>
    </submittedName>
</protein>
<keyword evidence="2" id="KW-0812">Transmembrane</keyword>
<keyword evidence="2" id="KW-0472">Membrane</keyword>
<keyword evidence="4" id="KW-1185">Reference proteome</keyword>
<feature type="compositionally biased region" description="Pro residues" evidence="1">
    <location>
        <begin position="88"/>
        <end position="99"/>
    </location>
</feature>
<keyword evidence="2" id="KW-1133">Transmembrane helix</keyword>
<sequence length="125" mass="12981">MYRPLGIPDEDTLELFLGDPVSGSTAPPPPAAPAPEAGPVFVDASGRRQRRVRRWAYLLVLPAAAYVVLVVSSLLGGPTVQSPFLPSAQPPHTPRPPGPAAGTTPAGPSGSGLLLYTSPRPRERG</sequence>
<reference evidence="3 4" key="1">
    <citation type="submission" date="2019-12" db="EMBL/GenBank/DDBJ databases">
        <title>Genome sequence of Streptomyces bambusae.</title>
        <authorList>
            <person name="Bansal K."/>
            <person name="Choksket S."/>
            <person name="Korpole S."/>
            <person name="Patil P.B."/>
        </authorList>
    </citation>
    <scope>NUCLEOTIDE SEQUENCE [LARGE SCALE GENOMIC DNA]</scope>
    <source>
        <strain evidence="3 4">SK60</strain>
    </source>
</reference>
<comment type="caution">
    <text evidence="3">The sequence shown here is derived from an EMBL/GenBank/DDBJ whole genome shotgun (WGS) entry which is preliminary data.</text>
</comment>
<name>A0ABS6Z4T8_9ACTN</name>